<keyword evidence="3" id="KW-1185">Reference proteome</keyword>
<organism evidence="2 3">
    <name type="scientific">Gracilimonas halophila</name>
    <dbReference type="NCBI Taxonomy" id="1834464"/>
    <lineage>
        <taxon>Bacteria</taxon>
        <taxon>Pseudomonadati</taxon>
        <taxon>Balneolota</taxon>
        <taxon>Balneolia</taxon>
        <taxon>Balneolales</taxon>
        <taxon>Balneolaceae</taxon>
        <taxon>Gracilimonas</taxon>
    </lineage>
</organism>
<feature type="transmembrane region" description="Helical" evidence="1">
    <location>
        <begin position="223"/>
        <end position="245"/>
    </location>
</feature>
<feature type="transmembrane region" description="Helical" evidence="1">
    <location>
        <begin position="117"/>
        <end position="136"/>
    </location>
</feature>
<dbReference type="RefSeq" id="WP_390297388.1">
    <property type="nucleotide sequence ID" value="NZ_JBHULI010000002.1"/>
</dbReference>
<protein>
    <submittedName>
        <fullName evidence="2">Uncharacterized protein</fullName>
    </submittedName>
</protein>
<evidence type="ECO:0000313" key="2">
    <source>
        <dbReference type="EMBL" id="MFD2531057.1"/>
    </source>
</evidence>
<proteinExistence type="predicted"/>
<evidence type="ECO:0000313" key="3">
    <source>
        <dbReference type="Proteomes" id="UP001597460"/>
    </source>
</evidence>
<feature type="transmembrane region" description="Helical" evidence="1">
    <location>
        <begin position="148"/>
        <end position="170"/>
    </location>
</feature>
<gene>
    <name evidence="2" type="ORF">ACFSVN_01200</name>
</gene>
<dbReference type="Proteomes" id="UP001597460">
    <property type="component" value="Unassembled WGS sequence"/>
</dbReference>
<feature type="transmembrane region" description="Helical" evidence="1">
    <location>
        <begin position="190"/>
        <end position="211"/>
    </location>
</feature>
<feature type="transmembrane region" description="Helical" evidence="1">
    <location>
        <begin position="46"/>
        <end position="70"/>
    </location>
</feature>
<accession>A0ABW5JIC8</accession>
<reference evidence="3" key="1">
    <citation type="journal article" date="2019" name="Int. J. Syst. Evol. Microbiol.">
        <title>The Global Catalogue of Microorganisms (GCM) 10K type strain sequencing project: providing services to taxonomists for standard genome sequencing and annotation.</title>
        <authorList>
            <consortium name="The Broad Institute Genomics Platform"/>
            <consortium name="The Broad Institute Genome Sequencing Center for Infectious Disease"/>
            <person name="Wu L."/>
            <person name="Ma J."/>
        </authorList>
    </citation>
    <scope>NUCLEOTIDE SEQUENCE [LARGE SCALE GENOMIC DNA]</scope>
    <source>
        <strain evidence="3">KCTC 52042</strain>
    </source>
</reference>
<dbReference type="EMBL" id="JBHULI010000002">
    <property type="protein sequence ID" value="MFD2531057.1"/>
    <property type="molecule type" value="Genomic_DNA"/>
</dbReference>
<feature type="transmembrane region" description="Helical" evidence="1">
    <location>
        <begin position="91"/>
        <end position="111"/>
    </location>
</feature>
<feature type="transmembrane region" description="Helical" evidence="1">
    <location>
        <begin position="265"/>
        <end position="289"/>
    </location>
</feature>
<comment type="caution">
    <text evidence="2">The sequence shown here is derived from an EMBL/GenBank/DDBJ whole genome shotgun (WGS) entry which is preliminary data.</text>
</comment>
<sequence length="410" mass="45761">MNNDTNTLAQIAFSILLFPTFFQEEFLAFAWAAADPLWAMSLKRVFLLLPVLAFILGAWVTVPTVLSVIFRHNRKEYVLSVFSTWWDLGKSITYFWAGLANFAFYLIVYALGLIKMLVLGVMAVLQTILLMPFRLLGSAGKKVTSSSVPLIAVFLTIFWVLIEATIFTYVTTPLVLDTLSNITGESINVSLMRVALFTFLFFIVLGSYAVLSTFVDAIKEKDISQIIGITAIEIIVLMVEVLFLYREFVDALIPWFAMYAEDFQIGIIGILAISTFVWFGIRSLSWFLFASYGTPTIMSIIQGKGLEGAKQKAGTSASKKLSAKIFDTDEYMESIKNDIDWVQEKGDELIEAFMLPPLQLVASAINFCTLLVAGKHMFELPLKNMESLKNTGGFNVSDSIKAEEPELASE</sequence>
<name>A0ABW5JIC8_9BACT</name>
<evidence type="ECO:0000256" key="1">
    <source>
        <dbReference type="SAM" id="Phobius"/>
    </source>
</evidence>
<keyword evidence="1" id="KW-0472">Membrane</keyword>
<keyword evidence="1" id="KW-0812">Transmembrane</keyword>
<keyword evidence="1" id="KW-1133">Transmembrane helix</keyword>